<dbReference type="Proteomes" id="UP000610594">
    <property type="component" value="Unassembled WGS sequence"/>
</dbReference>
<protein>
    <submittedName>
        <fullName evidence="1">Uncharacterized protein</fullName>
    </submittedName>
</protein>
<name>A0ABX0MTW4_9BURK</name>
<comment type="caution">
    <text evidence="1">The sequence shown here is derived from an EMBL/GenBank/DDBJ whole genome shotgun (WGS) entry which is preliminary data.</text>
</comment>
<sequence>MDIAELQKLSEAHRQNGDAVLEKLCGAAHLLGAEFLNRLAPGGYVDALRVNRQYSRIIQRRQDRALEKVHPANGAVVTEDGNMLFTLTILLPDMAPPLRIYVDLAVRIEDGVAQYCLWHAPDALRRRTEKWMSQVSSFADAIAAEIRRFMQHDASKGDLADTSVSIVKPVDKMYTAIYGEAPPG</sequence>
<reference evidence="1 2" key="1">
    <citation type="submission" date="2019-10" db="EMBL/GenBank/DDBJ databases">
        <title>Taxonomy of Antarctic Massilia spp.: description of Massilia rubra sp. nov., Massilia aquatica sp. nov., Massilia mucilaginosa sp. nov., Massilia frigida sp. nov. isolated from streams, lakes and regoliths.</title>
        <authorList>
            <person name="Holochova P."/>
            <person name="Sedlacek I."/>
            <person name="Kralova S."/>
            <person name="Maslanova I."/>
            <person name="Busse H.-J."/>
            <person name="Stankova E."/>
            <person name="Vrbovska V."/>
            <person name="Kovarovic V."/>
            <person name="Bartak M."/>
            <person name="Svec P."/>
            <person name="Pantucek R."/>
        </authorList>
    </citation>
    <scope>NUCLEOTIDE SEQUENCE [LARGE SCALE GENOMIC DNA]</scope>
    <source>
        <strain evidence="1 2">CCM 8694</strain>
    </source>
</reference>
<evidence type="ECO:0000313" key="1">
    <source>
        <dbReference type="EMBL" id="NHZ65876.1"/>
    </source>
</evidence>
<organism evidence="1 2">
    <name type="scientific">Massilia genomosp. 1</name>
    <dbReference type="NCBI Taxonomy" id="2609280"/>
    <lineage>
        <taxon>Bacteria</taxon>
        <taxon>Pseudomonadati</taxon>
        <taxon>Pseudomonadota</taxon>
        <taxon>Betaproteobacteria</taxon>
        <taxon>Burkholderiales</taxon>
        <taxon>Oxalobacteraceae</taxon>
        <taxon>Telluria group</taxon>
        <taxon>Massilia</taxon>
    </lineage>
</organism>
<proteinExistence type="predicted"/>
<evidence type="ECO:0000313" key="2">
    <source>
        <dbReference type="Proteomes" id="UP000610594"/>
    </source>
</evidence>
<keyword evidence="2" id="KW-1185">Reference proteome</keyword>
<dbReference type="EMBL" id="WHJF01000102">
    <property type="protein sequence ID" value="NHZ65876.1"/>
    <property type="molecule type" value="Genomic_DNA"/>
</dbReference>
<accession>A0ABX0MTW4</accession>
<gene>
    <name evidence="1" type="ORF">F1735_26840</name>
</gene>
<dbReference type="RefSeq" id="WP_167239800.1">
    <property type="nucleotide sequence ID" value="NZ_WHJF01000102.1"/>
</dbReference>